<evidence type="ECO:0000313" key="2">
    <source>
        <dbReference type="Proteomes" id="UP000041770"/>
    </source>
</evidence>
<accession>A0A655ZK45</accession>
<dbReference type="Proteomes" id="UP000041770">
    <property type="component" value="Unassembled WGS sequence"/>
</dbReference>
<name>A0A655ZK45_VIBCL</name>
<dbReference type="EMBL" id="CWQY01000013">
    <property type="protein sequence ID" value="CSC74432.1"/>
    <property type="molecule type" value="Genomic_DNA"/>
</dbReference>
<protein>
    <submittedName>
        <fullName evidence="1">Uncharacterized protein</fullName>
    </submittedName>
</protein>
<gene>
    <name evidence="1" type="ORF">ERS013200_02161</name>
</gene>
<reference evidence="1 2" key="1">
    <citation type="submission" date="2015-07" db="EMBL/GenBank/DDBJ databases">
        <authorList>
            <consortium name="Pathogen Informatics"/>
        </authorList>
    </citation>
    <scope>NUCLEOTIDE SEQUENCE [LARGE SCALE GENOMIC DNA]</scope>
    <source>
        <strain evidence="1 2">A316</strain>
    </source>
</reference>
<proteinExistence type="predicted"/>
<sequence length="69" mass="8164">MLWRRRRLVVCLPLIVSHTVNALTRIINIQIQPLFFRFSSVPFTQAVAAKIRQNHQVDVLNFFMLIKML</sequence>
<organism evidence="1 2">
    <name type="scientific">Vibrio cholerae</name>
    <dbReference type="NCBI Taxonomy" id="666"/>
    <lineage>
        <taxon>Bacteria</taxon>
        <taxon>Pseudomonadati</taxon>
        <taxon>Pseudomonadota</taxon>
        <taxon>Gammaproteobacteria</taxon>
        <taxon>Vibrionales</taxon>
        <taxon>Vibrionaceae</taxon>
        <taxon>Vibrio</taxon>
    </lineage>
</organism>
<dbReference type="AlphaFoldDB" id="A0A655ZK45"/>
<evidence type="ECO:0000313" key="1">
    <source>
        <dbReference type="EMBL" id="CSC74432.1"/>
    </source>
</evidence>